<proteinExistence type="predicted"/>
<feature type="transmembrane region" description="Helical" evidence="1">
    <location>
        <begin position="54"/>
        <end position="72"/>
    </location>
</feature>
<organism evidence="2 3">
    <name type="scientific">Candidatus Endobugula sertula</name>
    <name type="common">Bugula neritina bacterial symbiont</name>
    <dbReference type="NCBI Taxonomy" id="62101"/>
    <lineage>
        <taxon>Bacteria</taxon>
        <taxon>Pseudomonadati</taxon>
        <taxon>Pseudomonadota</taxon>
        <taxon>Gammaproteobacteria</taxon>
        <taxon>Cellvibrionales</taxon>
        <taxon>Cellvibrionaceae</taxon>
        <taxon>Candidatus Endobugula</taxon>
    </lineage>
</organism>
<sequence length="186" mass="21177">MSLSTLLRVSLASLTLLYPIVVFVGLQSVDARYLILLLIIIGGIRILSLGKSPLNHWTWLPLLVVLALWTWVSNTSISLKLYPVFINLGFLILFSTSLRYPPSIIEQLARFQDPQLPERAIVYTRTVTRVWCYFFAINGVIAFLITCFGSDAIWAIYNGLISYLLMGVIFLGEWLIRQRVIKSHDD</sequence>
<evidence type="ECO:0000256" key="1">
    <source>
        <dbReference type="SAM" id="Phobius"/>
    </source>
</evidence>
<protein>
    <recommendedName>
        <fullName evidence="4">DNA gyrase subunit B</fullName>
    </recommendedName>
</protein>
<accession>A0A1D2QPX4</accession>
<comment type="caution">
    <text evidence="2">The sequence shown here is derived from an EMBL/GenBank/DDBJ whole genome shotgun (WGS) entry which is preliminary data.</text>
</comment>
<feature type="transmembrane region" description="Helical" evidence="1">
    <location>
        <begin position="122"/>
        <end position="146"/>
    </location>
</feature>
<keyword evidence="1" id="KW-0472">Membrane</keyword>
<evidence type="ECO:0008006" key="4">
    <source>
        <dbReference type="Google" id="ProtNLM"/>
    </source>
</evidence>
<keyword evidence="1" id="KW-1133">Transmembrane helix</keyword>
<reference evidence="2 3" key="1">
    <citation type="journal article" date="2016" name="Appl. Environ. Microbiol.">
        <title>Lack of Overt Genome Reduction in the Bryostatin-Producing Bryozoan Symbiont "Candidatus Endobugula sertula".</title>
        <authorList>
            <person name="Miller I.J."/>
            <person name="Vanee N."/>
            <person name="Fong S.S."/>
            <person name="Lim-Fong G.E."/>
            <person name="Kwan J.C."/>
        </authorList>
    </citation>
    <scope>NUCLEOTIDE SEQUENCE [LARGE SCALE GENOMIC DNA]</scope>
    <source>
        <strain evidence="2">AB1-4</strain>
    </source>
</reference>
<dbReference type="Proteomes" id="UP000242502">
    <property type="component" value="Unassembled WGS sequence"/>
</dbReference>
<dbReference type="EMBL" id="MDLC01000024">
    <property type="protein sequence ID" value="ODS23645.1"/>
    <property type="molecule type" value="Genomic_DNA"/>
</dbReference>
<keyword evidence="1" id="KW-0812">Transmembrane</keyword>
<feature type="transmembrane region" description="Helical" evidence="1">
    <location>
        <begin position="152"/>
        <end position="176"/>
    </location>
</feature>
<feature type="transmembrane region" description="Helical" evidence="1">
    <location>
        <begin position="31"/>
        <end position="47"/>
    </location>
</feature>
<dbReference type="AlphaFoldDB" id="A0A1D2QPX4"/>
<feature type="transmembrane region" description="Helical" evidence="1">
    <location>
        <begin position="7"/>
        <end position="25"/>
    </location>
</feature>
<name>A0A1D2QPX4_9GAMM</name>
<evidence type="ECO:0000313" key="2">
    <source>
        <dbReference type="EMBL" id="ODS23645.1"/>
    </source>
</evidence>
<dbReference type="STRING" id="62101.AB835_07925"/>
<evidence type="ECO:0000313" key="3">
    <source>
        <dbReference type="Proteomes" id="UP000242502"/>
    </source>
</evidence>
<gene>
    <name evidence="2" type="ORF">AB835_07925</name>
</gene>